<sequence length="171" mass="19602">MTIRRSILAGCILLFSFFGIYGSMGENKFISFVPFLLVVVASLVLYQSFDSWIPDTAAGILGFFIGRLVFVGLILYVNAQIFYSVKTKKIEQDGVSTYGIATDISSRYLRSRRDFYRNFTYVANGKVLQSKVRFSYDLKQGDTLYLRYSKSNPYLIEFENNAQNRKHGILK</sequence>
<name>A0A5R9L5X0_9BACT</name>
<dbReference type="EMBL" id="VCEJ01000002">
    <property type="protein sequence ID" value="TLV03956.1"/>
    <property type="molecule type" value="Genomic_DNA"/>
</dbReference>
<dbReference type="RefSeq" id="WP_138365165.1">
    <property type="nucleotide sequence ID" value="NZ_VCEJ01000002.1"/>
</dbReference>
<accession>A0A5R9L5X0</accession>
<keyword evidence="1" id="KW-0812">Transmembrane</keyword>
<proteinExistence type="predicted"/>
<dbReference type="Proteomes" id="UP000306402">
    <property type="component" value="Unassembled WGS sequence"/>
</dbReference>
<keyword evidence="1" id="KW-1133">Transmembrane helix</keyword>
<evidence type="ECO:0000313" key="3">
    <source>
        <dbReference type="Proteomes" id="UP000306402"/>
    </source>
</evidence>
<gene>
    <name evidence="2" type="ORF">FEN17_10345</name>
</gene>
<reference evidence="2 3" key="1">
    <citation type="submission" date="2019-05" db="EMBL/GenBank/DDBJ databases">
        <authorList>
            <person name="Qu J.-H."/>
        </authorList>
    </citation>
    <scope>NUCLEOTIDE SEQUENCE [LARGE SCALE GENOMIC DNA]</scope>
    <source>
        <strain evidence="2 3">T17</strain>
    </source>
</reference>
<keyword evidence="1" id="KW-0472">Membrane</keyword>
<evidence type="ECO:0008006" key="4">
    <source>
        <dbReference type="Google" id="ProtNLM"/>
    </source>
</evidence>
<dbReference type="AlphaFoldDB" id="A0A5R9L5X0"/>
<feature type="transmembrane region" description="Helical" evidence="1">
    <location>
        <begin position="29"/>
        <end position="46"/>
    </location>
</feature>
<comment type="caution">
    <text evidence="2">The sequence shown here is derived from an EMBL/GenBank/DDBJ whole genome shotgun (WGS) entry which is preliminary data.</text>
</comment>
<evidence type="ECO:0000256" key="1">
    <source>
        <dbReference type="SAM" id="Phobius"/>
    </source>
</evidence>
<feature type="transmembrane region" description="Helical" evidence="1">
    <location>
        <begin position="58"/>
        <end position="79"/>
    </location>
</feature>
<protein>
    <recommendedName>
        <fullName evidence="4">DUF3592 domain-containing protein</fullName>
    </recommendedName>
</protein>
<organism evidence="2 3">
    <name type="scientific">Dyadobacter luticola</name>
    <dbReference type="NCBI Taxonomy" id="1979387"/>
    <lineage>
        <taxon>Bacteria</taxon>
        <taxon>Pseudomonadati</taxon>
        <taxon>Bacteroidota</taxon>
        <taxon>Cytophagia</taxon>
        <taxon>Cytophagales</taxon>
        <taxon>Spirosomataceae</taxon>
        <taxon>Dyadobacter</taxon>
    </lineage>
</organism>
<feature type="transmembrane region" description="Helical" evidence="1">
    <location>
        <begin position="6"/>
        <end position="22"/>
    </location>
</feature>
<evidence type="ECO:0000313" key="2">
    <source>
        <dbReference type="EMBL" id="TLV03956.1"/>
    </source>
</evidence>
<keyword evidence="3" id="KW-1185">Reference proteome</keyword>